<evidence type="ECO:0000259" key="1">
    <source>
        <dbReference type="Pfam" id="PF01370"/>
    </source>
</evidence>
<evidence type="ECO:0000313" key="3">
    <source>
        <dbReference type="Proteomes" id="UP000466794"/>
    </source>
</evidence>
<name>A0A7K1V4X5_9NOCA</name>
<dbReference type="InterPro" id="IPR001509">
    <property type="entry name" value="Epimerase_deHydtase"/>
</dbReference>
<accession>A0A7K1V4X5</accession>
<dbReference type="RefSeq" id="WP_157391307.1">
    <property type="nucleotide sequence ID" value="NZ_WRPP01000007.1"/>
</dbReference>
<protein>
    <submittedName>
        <fullName evidence="2">Sugar nucleotide-binding protein</fullName>
    </submittedName>
</protein>
<dbReference type="EMBL" id="WRPP01000007">
    <property type="protein sequence ID" value="MVU81674.1"/>
    <property type="molecule type" value="Genomic_DNA"/>
</dbReference>
<evidence type="ECO:0000313" key="2">
    <source>
        <dbReference type="EMBL" id="MVU81674.1"/>
    </source>
</evidence>
<proteinExistence type="predicted"/>
<dbReference type="PANTHER" id="PTHR48079:SF6">
    <property type="entry name" value="NAD(P)-BINDING DOMAIN-CONTAINING PROTEIN-RELATED"/>
    <property type="match status" value="1"/>
</dbReference>
<dbReference type="InterPro" id="IPR036291">
    <property type="entry name" value="NAD(P)-bd_dom_sf"/>
</dbReference>
<dbReference type="Proteomes" id="UP000466794">
    <property type="component" value="Unassembled WGS sequence"/>
</dbReference>
<reference evidence="2 3" key="1">
    <citation type="submission" date="2019-12" db="EMBL/GenBank/DDBJ databases">
        <title>Nocardia sp. nov. ET3-3 isolated from soil.</title>
        <authorList>
            <person name="Kanchanasin P."/>
            <person name="Tanasupawat S."/>
            <person name="Yuki M."/>
            <person name="Kudo T."/>
        </authorList>
    </citation>
    <scope>NUCLEOTIDE SEQUENCE [LARGE SCALE GENOMIC DNA]</scope>
    <source>
        <strain evidence="2 3">ET3-3</strain>
    </source>
</reference>
<feature type="domain" description="NAD-dependent epimerase/dehydratase" evidence="1">
    <location>
        <begin position="3"/>
        <end position="207"/>
    </location>
</feature>
<dbReference type="GO" id="GO:0005737">
    <property type="term" value="C:cytoplasm"/>
    <property type="evidence" value="ECO:0007669"/>
    <property type="project" value="TreeGrafter"/>
</dbReference>
<dbReference type="Pfam" id="PF01370">
    <property type="entry name" value="Epimerase"/>
    <property type="match status" value="1"/>
</dbReference>
<comment type="caution">
    <text evidence="2">The sequence shown here is derived from an EMBL/GenBank/DDBJ whole genome shotgun (WGS) entry which is preliminary data.</text>
</comment>
<gene>
    <name evidence="2" type="ORF">GPX89_31100</name>
</gene>
<dbReference type="AlphaFoldDB" id="A0A7K1V4X5"/>
<keyword evidence="3" id="KW-1185">Reference proteome</keyword>
<organism evidence="2 3">
    <name type="scientific">Nocardia terrae</name>
    <dbReference type="NCBI Taxonomy" id="2675851"/>
    <lineage>
        <taxon>Bacteria</taxon>
        <taxon>Bacillati</taxon>
        <taxon>Actinomycetota</taxon>
        <taxon>Actinomycetes</taxon>
        <taxon>Mycobacteriales</taxon>
        <taxon>Nocardiaceae</taxon>
        <taxon>Nocardia</taxon>
    </lineage>
</organism>
<dbReference type="GO" id="GO:0004029">
    <property type="term" value="F:aldehyde dehydrogenase (NAD+) activity"/>
    <property type="evidence" value="ECO:0007669"/>
    <property type="project" value="TreeGrafter"/>
</dbReference>
<dbReference type="PANTHER" id="PTHR48079">
    <property type="entry name" value="PROTEIN YEEZ"/>
    <property type="match status" value="1"/>
</dbReference>
<dbReference type="SUPFAM" id="SSF51735">
    <property type="entry name" value="NAD(P)-binding Rossmann-fold domains"/>
    <property type="match status" value="1"/>
</dbReference>
<dbReference type="Gene3D" id="3.40.50.720">
    <property type="entry name" value="NAD(P)-binding Rossmann-like Domain"/>
    <property type="match status" value="1"/>
</dbReference>
<sequence length="291" mass="29822">MRVLVLGAAGYVGSVVAERLSDRGHQVVALVRPGREATAGEYESRTGDLTDPASLTAAVTADIDAVVDLATPTGDASVDAAAITALTDPLRGTGKPFVYTSGVWVLGATNGTVADETTPTNPIPIVGYRPDIERQVLGLAEAGVRAAVVRPGIVHGRNGGIPALLVDLARKQEAPVVVADPAVVWPTVHIDDLADLFVKVVEQAQAGTVWHGIGEAAVSVRDLAAAAAQAAGVSGDPKVWPLAEARAELGAPFADALALSQSVTGDAARARLRWEPKGPSAIDDLATGSYR</sequence>
<dbReference type="InterPro" id="IPR051783">
    <property type="entry name" value="NAD(P)-dependent_oxidoreduct"/>
</dbReference>